<keyword evidence="6" id="KW-0472">Membrane</keyword>
<dbReference type="InterPro" id="IPR051907">
    <property type="entry name" value="DoxX-like_oxidoreductase"/>
</dbReference>
<dbReference type="PANTHER" id="PTHR33452">
    <property type="entry name" value="OXIDOREDUCTASE CATD-RELATED"/>
    <property type="match status" value="1"/>
</dbReference>
<dbReference type="RefSeq" id="WP_194705803.1">
    <property type="nucleotide sequence ID" value="NZ_JADKPN010000002.1"/>
</dbReference>
<name>A0A930YJD3_9ACTN</name>
<comment type="caution">
    <text evidence="7">The sequence shown here is derived from an EMBL/GenBank/DDBJ whole genome shotgun (WGS) entry which is preliminary data.</text>
</comment>
<keyword evidence="3" id="KW-1003">Cell membrane</keyword>
<gene>
    <name evidence="7" type="ORF">ISU07_05560</name>
</gene>
<comment type="similarity">
    <text evidence="2">Belongs to the DoxX family.</text>
</comment>
<dbReference type="InterPro" id="IPR032808">
    <property type="entry name" value="DoxX"/>
</dbReference>
<evidence type="ECO:0000313" key="7">
    <source>
        <dbReference type="EMBL" id="MBF4762585.1"/>
    </source>
</evidence>
<comment type="subcellular location">
    <subcellularLocation>
        <location evidence="1">Cell membrane</location>
        <topology evidence="1">Multi-pass membrane protein</topology>
    </subcellularLocation>
</comment>
<accession>A0A930YJD3</accession>
<dbReference type="PANTHER" id="PTHR33452:SF1">
    <property type="entry name" value="INNER MEMBRANE PROTEIN YPHA-RELATED"/>
    <property type="match status" value="1"/>
</dbReference>
<evidence type="ECO:0000256" key="6">
    <source>
        <dbReference type="ARBA" id="ARBA00023136"/>
    </source>
</evidence>
<dbReference type="EMBL" id="JADKPN010000002">
    <property type="protein sequence ID" value="MBF4762585.1"/>
    <property type="molecule type" value="Genomic_DNA"/>
</dbReference>
<dbReference type="AlphaFoldDB" id="A0A930YJD3"/>
<evidence type="ECO:0000256" key="1">
    <source>
        <dbReference type="ARBA" id="ARBA00004651"/>
    </source>
</evidence>
<evidence type="ECO:0000256" key="2">
    <source>
        <dbReference type="ARBA" id="ARBA00006679"/>
    </source>
</evidence>
<dbReference type="GO" id="GO:0005886">
    <property type="term" value="C:plasma membrane"/>
    <property type="evidence" value="ECO:0007669"/>
    <property type="project" value="UniProtKB-SubCell"/>
</dbReference>
<keyword evidence="5" id="KW-1133">Transmembrane helix</keyword>
<evidence type="ECO:0000256" key="4">
    <source>
        <dbReference type="ARBA" id="ARBA00022692"/>
    </source>
</evidence>
<dbReference type="Pfam" id="PF07681">
    <property type="entry name" value="DoxX"/>
    <property type="match status" value="1"/>
</dbReference>
<evidence type="ECO:0000256" key="5">
    <source>
        <dbReference type="ARBA" id="ARBA00022989"/>
    </source>
</evidence>
<protein>
    <submittedName>
        <fullName evidence="7">DoxX family protein</fullName>
    </submittedName>
</protein>
<keyword evidence="4" id="KW-0812">Transmembrane</keyword>
<evidence type="ECO:0000256" key="3">
    <source>
        <dbReference type="ARBA" id="ARBA00022475"/>
    </source>
</evidence>
<proteinExistence type="inferred from homology"/>
<keyword evidence="8" id="KW-1185">Reference proteome</keyword>
<dbReference type="Proteomes" id="UP000640489">
    <property type="component" value="Unassembled WGS sequence"/>
</dbReference>
<organism evidence="7 8">
    <name type="scientific">Nocardioides islandensis</name>
    <dbReference type="NCBI Taxonomy" id="433663"/>
    <lineage>
        <taxon>Bacteria</taxon>
        <taxon>Bacillati</taxon>
        <taxon>Actinomycetota</taxon>
        <taxon>Actinomycetes</taxon>
        <taxon>Propionibacteriales</taxon>
        <taxon>Nocardioidaceae</taxon>
        <taxon>Nocardioides</taxon>
    </lineage>
</organism>
<reference evidence="7" key="1">
    <citation type="submission" date="2020-11" db="EMBL/GenBank/DDBJ databases">
        <title>Nocardioides sp. nov., isolated from Soil of Cynanchum wilfordii Hemsley rhizosphere.</title>
        <authorList>
            <person name="Lee J.-S."/>
            <person name="Suh M.K."/>
            <person name="Kim J.-S."/>
        </authorList>
    </citation>
    <scope>NUCLEOTIDE SEQUENCE</scope>
    <source>
        <strain evidence="7">KCTC 19275</strain>
    </source>
</reference>
<sequence>MTLVRLAARPLLASMFVVGGLDSLRTAPAKAGAAEPVTERLVPLLQKVVPQLPDDPTTLVRLNGAAQVVAGLALAIGRMPRISSAVLAATLIPTTAAGHRFWEEKDPGKKKAQRVQFFKNASMMGGLMLAAVDTEGKPGVAWRARRAAADVRREARVLAKDARHQAKLARAQLT</sequence>
<evidence type="ECO:0000313" key="8">
    <source>
        <dbReference type="Proteomes" id="UP000640489"/>
    </source>
</evidence>